<dbReference type="CDD" id="cd07153">
    <property type="entry name" value="Fur_like"/>
    <property type="match status" value="1"/>
</dbReference>
<dbReference type="GO" id="GO:0005829">
    <property type="term" value="C:cytosol"/>
    <property type="evidence" value="ECO:0007669"/>
    <property type="project" value="TreeGrafter"/>
</dbReference>
<feature type="binding site" evidence="14">
    <location>
        <position position="169"/>
    </location>
    <ligand>
        <name>Zn(2+)</name>
        <dbReference type="ChEBI" id="CHEBI:29105"/>
    </ligand>
</feature>
<feature type="binding site" evidence="15">
    <location>
        <position position="122"/>
    </location>
    <ligand>
        <name>Fe cation</name>
        <dbReference type="ChEBI" id="CHEBI:24875"/>
    </ligand>
</feature>
<feature type="binding site" evidence="15">
    <location>
        <position position="120"/>
    </location>
    <ligand>
        <name>Fe cation</name>
        <dbReference type="ChEBI" id="CHEBI:24875"/>
    </ligand>
</feature>
<keyword evidence="6" id="KW-0963">Cytoplasm</keyword>
<evidence type="ECO:0000313" key="17">
    <source>
        <dbReference type="Proteomes" id="UP000221222"/>
    </source>
</evidence>
<dbReference type="GO" id="GO:0045892">
    <property type="term" value="P:negative regulation of DNA-templated transcription"/>
    <property type="evidence" value="ECO:0007669"/>
    <property type="project" value="TreeGrafter"/>
</dbReference>
<evidence type="ECO:0000256" key="9">
    <source>
        <dbReference type="ARBA" id="ARBA00022833"/>
    </source>
</evidence>
<comment type="subcellular location">
    <subcellularLocation>
        <location evidence="2">Cytoplasm</location>
    </subcellularLocation>
</comment>
<comment type="function">
    <text evidence="1">Acts as a global negative controlling element, employing Fe(2+) as a cofactor to bind the operator of the repressed genes.</text>
</comment>
<evidence type="ECO:0000256" key="2">
    <source>
        <dbReference type="ARBA" id="ARBA00004496"/>
    </source>
</evidence>
<dbReference type="GO" id="GO:1900705">
    <property type="term" value="P:negative regulation of siderophore biosynthetic process"/>
    <property type="evidence" value="ECO:0007669"/>
    <property type="project" value="TreeGrafter"/>
</dbReference>
<dbReference type="PANTHER" id="PTHR33202">
    <property type="entry name" value="ZINC UPTAKE REGULATION PROTEIN"/>
    <property type="match status" value="1"/>
</dbReference>
<comment type="cofactor">
    <cofactor evidence="15">
        <name>Mn(2+)</name>
        <dbReference type="ChEBI" id="CHEBI:29035"/>
    </cofactor>
    <cofactor evidence="15">
        <name>Fe(2+)</name>
        <dbReference type="ChEBI" id="CHEBI:29033"/>
    </cofactor>
    <text evidence="15">Binds 1 Mn(2+) or Fe(2+) ion per subunit.</text>
</comment>
<comment type="cofactor">
    <cofactor evidence="14">
        <name>Zn(2+)</name>
        <dbReference type="ChEBI" id="CHEBI:29105"/>
    </cofactor>
    <text evidence="14">Binds 1 zinc ion per subunit.</text>
</comment>
<reference evidence="16 17" key="1">
    <citation type="submission" date="2017-09" db="EMBL/GenBank/DDBJ databases">
        <title>Arcobacter canalis sp. nov., a new species isolated from a water canal contaminated with urban sewage.</title>
        <authorList>
            <person name="Perez-Cataluna A."/>
            <person name="Salas-Masso N."/>
            <person name="Figueras M.J."/>
        </authorList>
    </citation>
    <scope>NUCLEOTIDE SEQUENCE [LARGE SCALE GENOMIC DNA]</scope>
    <source>
        <strain evidence="16 17">F98-3</strain>
    </source>
</reference>
<dbReference type="PANTHER" id="PTHR33202:SF2">
    <property type="entry name" value="FERRIC UPTAKE REGULATION PROTEIN"/>
    <property type="match status" value="1"/>
</dbReference>
<dbReference type="InterPro" id="IPR002481">
    <property type="entry name" value="FUR"/>
</dbReference>
<evidence type="ECO:0000256" key="7">
    <source>
        <dbReference type="ARBA" id="ARBA00022491"/>
    </source>
</evidence>
<evidence type="ECO:0000256" key="12">
    <source>
        <dbReference type="ARBA" id="ARBA00023125"/>
    </source>
</evidence>
<dbReference type="InterPro" id="IPR043135">
    <property type="entry name" value="Fur_C"/>
</dbReference>
<keyword evidence="9 14" id="KW-0862">Zinc</keyword>
<feature type="binding site" evidence="15">
    <location>
        <position position="158"/>
    </location>
    <ligand>
        <name>Fe cation</name>
        <dbReference type="ChEBI" id="CHEBI:24875"/>
    </ligand>
</feature>
<dbReference type="Proteomes" id="UP000221222">
    <property type="component" value="Unassembled WGS sequence"/>
</dbReference>
<dbReference type="InterPro" id="IPR036388">
    <property type="entry name" value="WH-like_DNA-bd_sf"/>
</dbReference>
<feature type="binding site" evidence="15">
    <location>
        <position position="141"/>
    </location>
    <ligand>
        <name>Fe cation</name>
        <dbReference type="ChEBI" id="CHEBI:24875"/>
    </ligand>
</feature>
<evidence type="ECO:0000256" key="4">
    <source>
        <dbReference type="ARBA" id="ARBA00011738"/>
    </source>
</evidence>
<keyword evidence="10 15" id="KW-0408">Iron</keyword>
<dbReference type="InterPro" id="IPR036390">
    <property type="entry name" value="WH_DNA-bd_sf"/>
</dbReference>
<keyword evidence="17" id="KW-1185">Reference proteome</keyword>
<evidence type="ECO:0000256" key="1">
    <source>
        <dbReference type="ARBA" id="ARBA00002997"/>
    </source>
</evidence>
<dbReference type="GO" id="GO:0000976">
    <property type="term" value="F:transcription cis-regulatory region binding"/>
    <property type="evidence" value="ECO:0007669"/>
    <property type="project" value="TreeGrafter"/>
</dbReference>
<keyword evidence="8 14" id="KW-0479">Metal-binding</keyword>
<evidence type="ECO:0000256" key="15">
    <source>
        <dbReference type="PIRSR" id="PIRSR602481-2"/>
    </source>
</evidence>
<evidence type="ECO:0000256" key="8">
    <source>
        <dbReference type="ARBA" id="ARBA00022723"/>
    </source>
</evidence>
<feature type="binding site" evidence="14">
    <location>
        <position position="166"/>
    </location>
    <ligand>
        <name>Zn(2+)</name>
        <dbReference type="ChEBI" id="CHEBI:29105"/>
    </ligand>
</feature>
<feature type="binding site" evidence="14">
    <location>
        <position position="126"/>
    </location>
    <ligand>
        <name>Zn(2+)</name>
        <dbReference type="ChEBI" id="CHEBI:29105"/>
    </ligand>
</feature>
<evidence type="ECO:0000256" key="14">
    <source>
        <dbReference type="PIRSR" id="PIRSR602481-1"/>
    </source>
</evidence>
<proteinExistence type="inferred from homology"/>
<accession>A0A2G1DEL7</accession>
<sequence>METICKRFHFRIINNCIKRIIVVDKHKQSFDSFLKNFKKTVSNLGLKNSTQKDYILKILYFTDKHLSVEDIIKIAKQEYKIDMGIATVYRTVKFFEDLNIVKSLDIADKAKRYELNISLHHDHMICTSCNKILEFNDEIIEEQQKEVAKNNDFILNDHIMTIYGLCENCQ</sequence>
<evidence type="ECO:0000256" key="13">
    <source>
        <dbReference type="ARBA" id="ARBA00023163"/>
    </source>
</evidence>
<dbReference type="EMBL" id="NXFY01000028">
    <property type="protein sequence ID" value="PHO16942.1"/>
    <property type="molecule type" value="Genomic_DNA"/>
</dbReference>
<evidence type="ECO:0000256" key="10">
    <source>
        <dbReference type="ARBA" id="ARBA00023004"/>
    </source>
</evidence>
<dbReference type="GO" id="GO:0003700">
    <property type="term" value="F:DNA-binding transcription factor activity"/>
    <property type="evidence" value="ECO:0007669"/>
    <property type="project" value="InterPro"/>
</dbReference>
<evidence type="ECO:0000256" key="3">
    <source>
        <dbReference type="ARBA" id="ARBA00007957"/>
    </source>
</evidence>
<evidence type="ECO:0000313" key="16">
    <source>
        <dbReference type="EMBL" id="PHO16942.1"/>
    </source>
</evidence>
<dbReference type="Gene3D" id="1.10.10.10">
    <property type="entry name" value="Winged helix-like DNA-binding domain superfamily/Winged helix DNA-binding domain"/>
    <property type="match status" value="1"/>
</dbReference>
<organism evidence="16 17">
    <name type="scientific">Malaciobacter molluscorum LMG 25693</name>
    <dbReference type="NCBI Taxonomy" id="870501"/>
    <lineage>
        <taxon>Bacteria</taxon>
        <taxon>Pseudomonadati</taxon>
        <taxon>Campylobacterota</taxon>
        <taxon>Epsilonproteobacteria</taxon>
        <taxon>Campylobacterales</taxon>
        <taxon>Arcobacteraceae</taxon>
        <taxon>Malaciobacter</taxon>
    </lineage>
</organism>
<comment type="caution">
    <text evidence="16">The sequence shown here is derived from an EMBL/GenBank/DDBJ whole genome shotgun (WGS) entry which is preliminary data.</text>
</comment>
<comment type="similarity">
    <text evidence="3">Belongs to the Fur family.</text>
</comment>
<dbReference type="Gene3D" id="3.30.1490.190">
    <property type="match status" value="1"/>
</dbReference>
<evidence type="ECO:0000256" key="6">
    <source>
        <dbReference type="ARBA" id="ARBA00022490"/>
    </source>
</evidence>
<dbReference type="GO" id="GO:0008270">
    <property type="term" value="F:zinc ion binding"/>
    <property type="evidence" value="ECO:0007669"/>
    <property type="project" value="TreeGrafter"/>
</dbReference>
<keyword evidence="7" id="KW-0678">Repressor</keyword>
<comment type="subunit">
    <text evidence="4">Homodimer.</text>
</comment>
<evidence type="ECO:0000256" key="11">
    <source>
        <dbReference type="ARBA" id="ARBA00023015"/>
    </source>
</evidence>
<dbReference type="SUPFAM" id="SSF46785">
    <property type="entry name" value="Winged helix' DNA-binding domain"/>
    <property type="match status" value="1"/>
</dbReference>
<keyword evidence="13" id="KW-0804">Transcription</keyword>
<feature type="binding site" evidence="14">
    <location>
        <position position="129"/>
    </location>
    <ligand>
        <name>Zn(2+)</name>
        <dbReference type="ChEBI" id="CHEBI:29105"/>
    </ligand>
</feature>
<dbReference type="AlphaFoldDB" id="A0A2G1DEL7"/>
<name>A0A2G1DEL7_9BACT</name>
<protein>
    <recommendedName>
        <fullName evidence="5">Ferric uptake regulation protein</fullName>
    </recommendedName>
</protein>
<gene>
    <name evidence="16" type="ORF">CPU12_12910</name>
</gene>
<dbReference type="Pfam" id="PF01475">
    <property type="entry name" value="FUR"/>
    <property type="match status" value="1"/>
</dbReference>
<keyword evidence="12" id="KW-0238">DNA-binding</keyword>
<evidence type="ECO:0000256" key="5">
    <source>
        <dbReference type="ARBA" id="ARBA00020910"/>
    </source>
</evidence>
<keyword evidence="11" id="KW-0805">Transcription regulation</keyword>